<dbReference type="InterPro" id="IPR006070">
    <property type="entry name" value="Sua5-like_dom"/>
</dbReference>
<keyword evidence="7" id="KW-0548">Nucleotidyltransferase</keyword>
<dbReference type="PANTHER" id="PTHR17490:SF16">
    <property type="entry name" value="THREONYLCARBAMOYL-AMP SYNTHASE"/>
    <property type="match status" value="1"/>
</dbReference>
<proteinExistence type="inferred from homology"/>
<keyword evidence="6" id="KW-0819">tRNA processing</keyword>
<dbReference type="SUPFAM" id="SSF55821">
    <property type="entry name" value="YrdC/RibB"/>
    <property type="match status" value="1"/>
</dbReference>
<dbReference type="NCBIfam" id="TIGR00057">
    <property type="entry name" value="L-threonylcarbamoyladenylate synthase"/>
    <property type="match status" value="1"/>
</dbReference>
<protein>
    <recommendedName>
        <fullName evidence="10">L-threonylcarbamoyladenylate synthase</fullName>
        <ecNumber evidence="3">2.7.7.87</ecNumber>
    </recommendedName>
    <alternativeName>
        <fullName evidence="10">L-threonylcarbamoyladenylate synthase</fullName>
    </alternativeName>
</protein>
<dbReference type="GO" id="GO:0006450">
    <property type="term" value="P:regulation of translational fidelity"/>
    <property type="evidence" value="ECO:0007669"/>
    <property type="project" value="TreeGrafter"/>
</dbReference>
<comment type="subcellular location">
    <subcellularLocation>
        <location evidence="1">Cytoplasm</location>
    </subcellularLocation>
</comment>
<evidence type="ECO:0000256" key="10">
    <source>
        <dbReference type="ARBA" id="ARBA00029774"/>
    </source>
</evidence>
<sequence length="186" mass="21193">MHNLPLDIDSSIEWLKDGKFLLHPTEGIWGIGCDALNQKAIANLYTLKKRPQNKSFILLVKSIKSIEKYLIDIPEKDRNYLKNIWPGHSTVLIKYNKKLPLHLQNNTGKLAIRVSNHLPIKTLFKRFSGILVSTSANISDHPPMNNPAQILETFGHKDLAYYDAELGTSIKPSTIIDLETRKIIRE</sequence>
<dbReference type="GO" id="GO:0003725">
    <property type="term" value="F:double-stranded RNA binding"/>
    <property type="evidence" value="ECO:0007669"/>
    <property type="project" value="InterPro"/>
</dbReference>
<dbReference type="GO" id="GO:0005737">
    <property type="term" value="C:cytoplasm"/>
    <property type="evidence" value="ECO:0007669"/>
    <property type="project" value="UniProtKB-SubCell"/>
</dbReference>
<dbReference type="GO" id="GO:0000049">
    <property type="term" value="F:tRNA binding"/>
    <property type="evidence" value="ECO:0007669"/>
    <property type="project" value="TreeGrafter"/>
</dbReference>
<evidence type="ECO:0000256" key="11">
    <source>
        <dbReference type="ARBA" id="ARBA00048366"/>
    </source>
</evidence>
<dbReference type="GO" id="GO:0061710">
    <property type="term" value="F:L-threonylcarbamoyladenylate synthase"/>
    <property type="evidence" value="ECO:0007669"/>
    <property type="project" value="UniProtKB-EC"/>
</dbReference>
<dbReference type="EMBL" id="SHBI01000005">
    <property type="protein sequence ID" value="RZO21382.1"/>
    <property type="molecule type" value="Genomic_DNA"/>
</dbReference>
<comment type="caution">
    <text evidence="13">The sequence shown here is derived from an EMBL/GenBank/DDBJ whole genome shotgun (WGS) entry which is preliminary data.</text>
</comment>
<dbReference type="Proteomes" id="UP000315782">
    <property type="component" value="Unassembled WGS sequence"/>
</dbReference>
<dbReference type="Pfam" id="PF01300">
    <property type="entry name" value="Sua5_yciO_yrdC"/>
    <property type="match status" value="1"/>
</dbReference>
<evidence type="ECO:0000313" key="13">
    <source>
        <dbReference type="EMBL" id="RZO21382.1"/>
    </source>
</evidence>
<evidence type="ECO:0000256" key="1">
    <source>
        <dbReference type="ARBA" id="ARBA00004496"/>
    </source>
</evidence>
<comment type="catalytic activity">
    <reaction evidence="11">
        <text>L-threonine + hydrogencarbonate + ATP = L-threonylcarbamoyladenylate + diphosphate + H2O</text>
        <dbReference type="Rhea" id="RHEA:36407"/>
        <dbReference type="ChEBI" id="CHEBI:15377"/>
        <dbReference type="ChEBI" id="CHEBI:17544"/>
        <dbReference type="ChEBI" id="CHEBI:30616"/>
        <dbReference type="ChEBI" id="CHEBI:33019"/>
        <dbReference type="ChEBI" id="CHEBI:57926"/>
        <dbReference type="ChEBI" id="CHEBI:73682"/>
        <dbReference type="EC" id="2.7.7.87"/>
    </reaction>
</comment>
<keyword evidence="5" id="KW-0808">Transferase</keyword>
<evidence type="ECO:0000256" key="2">
    <source>
        <dbReference type="ARBA" id="ARBA00007663"/>
    </source>
</evidence>
<dbReference type="PANTHER" id="PTHR17490">
    <property type="entry name" value="SUA5"/>
    <property type="match status" value="1"/>
</dbReference>
<keyword evidence="4" id="KW-0963">Cytoplasm</keyword>
<feature type="domain" description="YrdC-like" evidence="12">
    <location>
        <begin position="5"/>
        <end position="186"/>
    </location>
</feature>
<evidence type="ECO:0000256" key="4">
    <source>
        <dbReference type="ARBA" id="ARBA00022490"/>
    </source>
</evidence>
<evidence type="ECO:0000256" key="6">
    <source>
        <dbReference type="ARBA" id="ARBA00022694"/>
    </source>
</evidence>
<evidence type="ECO:0000256" key="9">
    <source>
        <dbReference type="ARBA" id="ARBA00022840"/>
    </source>
</evidence>
<dbReference type="InterPro" id="IPR017945">
    <property type="entry name" value="DHBP_synth_RibB-like_a/b_dom"/>
</dbReference>
<dbReference type="EC" id="2.7.7.87" evidence="3"/>
<organism evidence="13 14">
    <name type="scientific">SAR86 cluster bacterium</name>
    <dbReference type="NCBI Taxonomy" id="2030880"/>
    <lineage>
        <taxon>Bacteria</taxon>
        <taxon>Pseudomonadati</taxon>
        <taxon>Pseudomonadota</taxon>
        <taxon>Gammaproteobacteria</taxon>
        <taxon>SAR86 cluster</taxon>
    </lineage>
</organism>
<evidence type="ECO:0000256" key="5">
    <source>
        <dbReference type="ARBA" id="ARBA00022679"/>
    </source>
</evidence>
<dbReference type="PROSITE" id="PS51163">
    <property type="entry name" value="YRDC"/>
    <property type="match status" value="1"/>
</dbReference>
<evidence type="ECO:0000256" key="7">
    <source>
        <dbReference type="ARBA" id="ARBA00022695"/>
    </source>
</evidence>
<dbReference type="Gene3D" id="3.90.870.10">
    <property type="entry name" value="DHBP synthase"/>
    <property type="match status" value="1"/>
</dbReference>
<dbReference type="GO" id="GO:0008033">
    <property type="term" value="P:tRNA processing"/>
    <property type="evidence" value="ECO:0007669"/>
    <property type="project" value="UniProtKB-KW"/>
</dbReference>
<dbReference type="InterPro" id="IPR050156">
    <property type="entry name" value="TC-AMP_synthase_SUA5"/>
</dbReference>
<evidence type="ECO:0000259" key="12">
    <source>
        <dbReference type="PROSITE" id="PS51163"/>
    </source>
</evidence>
<accession>A0A520MJJ6</accession>
<evidence type="ECO:0000256" key="8">
    <source>
        <dbReference type="ARBA" id="ARBA00022741"/>
    </source>
</evidence>
<keyword evidence="8" id="KW-0547">Nucleotide-binding</keyword>
<dbReference type="GO" id="GO:0005524">
    <property type="term" value="F:ATP binding"/>
    <property type="evidence" value="ECO:0007669"/>
    <property type="project" value="UniProtKB-KW"/>
</dbReference>
<reference evidence="13 14" key="1">
    <citation type="submission" date="2019-02" db="EMBL/GenBank/DDBJ databases">
        <title>Prokaryotic population dynamics and viral predation in marine succession experiment using metagenomics: the confinement effect.</title>
        <authorList>
            <person name="Haro-Moreno J.M."/>
            <person name="Rodriguez-Valera F."/>
            <person name="Lopez-Perez M."/>
        </authorList>
    </citation>
    <scope>NUCLEOTIDE SEQUENCE [LARGE SCALE GENOMIC DNA]</scope>
    <source>
        <strain evidence="13">MED-G163</strain>
    </source>
</reference>
<gene>
    <name evidence="13" type="ORF">EVA96_01605</name>
</gene>
<name>A0A520MJJ6_9GAMM</name>
<evidence type="ECO:0000256" key="3">
    <source>
        <dbReference type="ARBA" id="ARBA00012584"/>
    </source>
</evidence>
<comment type="similarity">
    <text evidence="2">Belongs to the SUA5 family.</text>
</comment>
<keyword evidence="9" id="KW-0067">ATP-binding</keyword>
<evidence type="ECO:0000313" key="14">
    <source>
        <dbReference type="Proteomes" id="UP000315782"/>
    </source>
</evidence>
<dbReference type="AlphaFoldDB" id="A0A520MJJ6"/>